<feature type="compositionally biased region" description="Polar residues" evidence="1">
    <location>
        <begin position="1"/>
        <end position="30"/>
    </location>
</feature>
<organism evidence="2 3">
    <name type="scientific">Phakopsora pachyrhizi</name>
    <name type="common">Asian soybean rust disease fungus</name>
    <dbReference type="NCBI Taxonomy" id="170000"/>
    <lineage>
        <taxon>Eukaryota</taxon>
        <taxon>Fungi</taxon>
        <taxon>Dikarya</taxon>
        <taxon>Basidiomycota</taxon>
        <taxon>Pucciniomycotina</taxon>
        <taxon>Pucciniomycetes</taxon>
        <taxon>Pucciniales</taxon>
        <taxon>Phakopsoraceae</taxon>
        <taxon>Phakopsora</taxon>
    </lineage>
</organism>
<comment type="caution">
    <text evidence="2">The sequence shown here is derived from an EMBL/GenBank/DDBJ whole genome shotgun (WGS) entry which is preliminary data.</text>
</comment>
<gene>
    <name evidence="2" type="ORF">PPACK8108_LOCUS6051</name>
</gene>
<proteinExistence type="predicted"/>
<feature type="non-terminal residue" evidence="2">
    <location>
        <position position="231"/>
    </location>
</feature>
<feature type="compositionally biased region" description="Pro residues" evidence="1">
    <location>
        <begin position="41"/>
        <end position="52"/>
    </location>
</feature>
<reference evidence="2" key="1">
    <citation type="submission" date="2022-06" db="EMBL/GenBank/DDBJ databases">
        <authorList>
            <consortium name="SYNGENTA / RWTH Aachen University"/>
        </authorList>
    </citation>
    <scope>NUCLEOTIDE SEQUENCE</scope>
</reference>
<dbReference type="Proteomes" id="UP001153365">
    <property type="component" value="Unassembled WGS sequence"/>
</dbReference>
<evidence type="ECO:0000313" key="2">
    <source>
        <dbReference type="EMBL" id="CAH7671283.1"/>
    </source>
</evidence>
<dbReference type="EMBL" id="CALTRL010001165">
    <property type="protein sequence ID" value="CAH7671283.1"/>
    <property type="molecule type" value="Genomic_DNA"/>
</dbReference>
<accession>A0AAV0ATH4</accession>
<evidence type="ECO:0000256" key="1">
    <source>
        <dbReference type="SAM" id="MobiDB-lite"/>
    </source>
</evidence>
<keyword evidence="3" id="KW-1185">Reference proteome</keyword>
<dbReference type="AlphaFoldDB" id="A0AAV0ATH4"/>
<feature type="region of interest" description="Disordered" evidence="1">
    <location>
        <begin position="1"/>
        <end position="54"/>
    </location>
</feature>
<sequence length="231" mass="25605">MALNTSQSTLAGPQAPNSLTSVAGIGQTSPMPILKTSTTPSLPPYSEPPTPVSIPDDLVEDIIQYMERGGSPVSYWYQATSPVLTEAGNSESLPSSMDIEIIMEASHPPDIPVLSMANNLREYPVYPDDFQRLYPLELYGFPSDERLQYPSHFHRAMDCFSCFTSYLFCRLGAYFLMFPASNMEVFNYRRCGGRNGKGRMGKEGVGSAPGVLRVGFWWILQEFEEEGVTMG</sequence>
<name>A0AAV0ATH4_PHAPC</name>
<evidence type="ECO:0000313" key="3">
    <source>
        <dbReference type="Proteomes" id="UP001153365"/>
    </source>
</evidence>
<protein>
    <submittedName>
        <fullName evidence="2">Uncharacterized protein</fullName>
    </submittedName>
</protein>